<keyword evidence="3" id="KW-1185">Reference proteome</keyword>
<feature type="compositionally biased region" description="Acidic residues" evidence="1">
    <location>
        <begin position="26"/>
        <end position="52"/>
    </location>
</feature>
<organism evidence="2 3">
    <name type="scientific">Lactuca virosa</name>
    <dbReference type="NCBI Taxonomy" id="75947"/>
    <lineage>
        <taxon>Eukaryota</taxon>
        <taxon>Viridiplantae</taxon>
        <taxon>Streptophyta</taxon>
        <taxon>Embryophyta</taxon>
        <taxon>Tracheophyta</taxon>
        <taxon>Spermatophyta</taxon>
        <taxon>Magnoliopsida</taxon>
        <taxon>eudicotyledons</taxon>
        <taxon>Gunneridae</taxon>
        <taxon>Pentapetalae</taxon>
        <taxon>asterids</taxon>
        <taxon>campanulids</taxon>
        <taxon>Asterales</taxon>
        <taxon>Asteraceae</taxon>
        <taxon>Cichorioideae</taxon>
        <taxon>Cichorieae</taxon>
        <taxon>Lactucinae</taxon>
        <taxon>Lactuca</taxon>
    </lineage>
</organism>
<dbReference type="AlphaFoldDB" id="A0AAU9NR94"/>
<protein>
    <submittedName>
        <fullName evidence="2">Uncharacterized protein</fullName>
    </submittedName>
</protein>
<sequence>MLFLEDILQEEGGFGCGEINELYVEEECQESDGGEEESNEDEDLSDEDEEEFDVNKVSDVKDNYKSDDVVGKGIFCNEDVEQGITSGFNEDEVMNLNSIVQNVGLVDGFEGDVNDIPKGTIKLVDDKNKEGISDDTVNKVIGEKKKEDELIASSLVKDCAEGEVQNDKVKNDGQGMVEGEGGEVGTDLEKGVEYDSNKNKDGEDWYDPNVHQCESDSWNAIRWAVVWCWVTCWFRKLLGCESNMDAKATWFQRTIHFQWDV</sequence>
<comment type="caution">
    <text evidence="2">The sequence shown here is derived from an EMBL/GenBank/DDBJ whole genome shotgun (WGS) entry which is preliminary data.</text>
</comment>
<proteinExistence type="predicted"/>
<name>A0AAU9NR94_9ASTR</name>
<reference evidence="2 3" key="1">
    <citation type="submission" date="2022-01" db="EMBL/GenBank/DDBJ databases">
        <authorList>
            <person name="Xiong W."/>
            <person name="Schranz E."/>
        </authorList>
    </citation>
    <scope>NUCLEOTIDE SEQUENCE [LARGE SCALE GENOMIC DNA]</scope>
</reference>
<accession>A0AAU9NR94</accession>
<gene>
    <name evidence="2" type="ORF">LVIROSA_LOCUS26508</name>
</gene>
<feature type="region of interest" description="Disordered" evidence="1">
    <location>
        <begin position="26"/>
        <end position="58"/>
    </location>
</feature>
<dbReference type="Proteomes" id="UP001157418">
    <property type="component" value="Unassembled WGS sequence"/>
</dbReference>
<evidence type="ECO:0000313" key="2">
    <source>
        <dbReference type="EMBL" id="CAH1440367.1"/>
    </source>
</evidence>
<evidence type="ECO:0000313" key="3">
    <source>
        <dbReference type="Proteomes" id="UP001157418"/>
    </source>
</evidence>
<evidence type="ECO:0000256" key="1">
    <source>
        <dbReference type="SAM" id="MobiDB-lite"/>
    </source>
</evidence>
<dbReference type="EMBL" id="CAKMRJ010005412">
    <property type="protein sequence ID" value="CAH1440367.1"/>
    <property type="molecule type" value="Genomic_DNA"/>
</dbReference>